<accession>A0A9P5JXC1</accession>
<evidence type="ECO:0000256" key="1">
    <source>
        <dbReference type="SAM" id="MobiDB-lite"/>
    </source>
</evidence>
<keyword evidence="2" id="KW-1133">Transmembrane helix</keyword>
<evidence type="ECO:0000313" key="5">
    <source>
        <dbReference type="Proteomes" id="UP000759537"/>
    </source>
</evidence>
<dbReference type="OrthoDB" id="3268234at2759"/>
<feature type="signal peptide" evidence="3">
    <location>
        <begin position="1"/>
        <end position="32"/>
    </location>
</feature>
<reference evidence="4" key="1">
    <citation type="submission" date="2019-10" db="EMBL/GenBank/DDBJ databases">
        <authorList>
            <consortium name="DOE Joint Genome Institute"/>
            <person name="Kuo A."/>
            <person name="Miyauchi S."/>
            <person name="Kiss E."/>
            <person name="Drula E."/>
            <person name="Kohler A."/>
            <person name="Sanchez-Garcia M."/>
            <person name="Andreopoulos B."/>
            <person name="Barry K.W."/>
            <person name="Bonito G."/>
            <person name="Buee M."/>
            <person name="Carver A."/>
            <person name="Chen C."/>
            <person name="Cichocki N."/>
            <person name="Clum A."/>
            <person name="Culley D."/>
            <person name="Crous P.W."/>
            <person name="Fauchery L."/>
            <person name="Girlanda M."/>
            <person name="Hayes R."/>
            <person name="Keri Z."/>
            <person name="LaButti K."/>
            <person name="Lipzen A."/>
            <person name="Lombard V."/>
            <person name="Magnuson J."/>
            <person name="Maillard F."/>
            <person name="Morin E."/>
            <person name="Murat C."/>
            <person name="Nolan M."/>
            <person name="Ohm R."/>
            <person name="Pangilinan J."/>
            <person name="Pereira M."/>
            <person name="Perotto S."/>
            <person name="Peter M."/>
            <person name="Riley R."/>
            <person name="Sitrit Y."/>
            <person name="Stielow B."/>
            <person name="Szollosi G."/>
            <person name="Zifcakova L."/>
            <person name="Stursova M."/>
            <person name="Spatafora J.W."/>
            <person name="Tedersoo L."/>
            <person name="Vaario L.-M."/>
            <person name="Yamada A."/>
            <person name="Yan M."/>
            <person name="Wang P."/>
            <person name="Xu J."/>
            <person name="Bruns T."/>
            <person name="Baldrian P."/>
            <person name="Vilgalys R."/>
            <person name="Henrissat B."/>
            <person name="Grigoriev I.V."/>
            <person name="Hibbett D."/>
            <person name="Nagy L.G."/>
            <person name="Martin F.M."/>
        </authorList>
    </citation>
    <scope>NUCLEOTIDE SEQUENCE</scope>
    <source>
        <strain evidence="4">Prilba</strain>
    </source>
</reference>
<gene>
    <name evidence="4" type="ORF">DFH94DRAFT_776070</name>
</gene>
<proteinExistence type="predicted"/>
<protein>
    <submittedName>
        <fullName evidence="4">Uncharacterized protein</fullName>
    </submittedName>
</protein>
<feature type="chain" id="PRO_5040353456" evidence="3">
    <location>
        <begin position="33"/>
        <end position="157"/>
    </location>
</feature>
<name>A0A9P5JXC1_9AGAM</name>
<dbReference type="Proteomes" id="UP000759537">
    <property type="component" value="Unassembled WGS sequence"/>
</dbReference>
<evidence type="ECO:0000256" key="3">
    <source>
        <dbReference type="SAM" id="SignalP"/>
    </source>
</evidence>
<keyword evidence="5" id="KW-1185">Reference proteome</keyword>
<reference evidence="4" key="2">
    <citation type="journal article" date="2020" name="Nat. Commun.">
        <title>Large-scale genome sequencing of mycorrhizal fungi provides insights into the early evolution of symbiotic traits.</title>
        <authorList>
            <person name="Miyauchi S."/>
            <person name="Kiss E."/>
            <person name="Kuo A."/>
            <person name="Drula E."/>
            <person name="Kohler A."/>
            <person name="Sanchez-Garcia M."/>
            <person name="Morin E."/>
            <person name="Andreopoulos B."/>
            <person name="Barry K.W."/>
            <person name="Bonito G."/>
            <person name="Buee M."/>
            <person name="Carver A."/>
            <person name="Chen C."/>
            <person name="Cichocki N."/>
            <person name="Clum A."/>
            <person name="Culley D."/>
            <person name="Crous P.W."/>
            <person name="Fauchery L."/>
            <person name="Girlanda M."/>
            <person name="Hayes R.D."/>
            <person name="Keri Z."/>
            <person name="LaButti K."/>
            <person name="Lipzen A."/>
            <person name="Lombard V."/>
            <person name="Magnuson J."/>
            <person name="Maillard F."/>
            <person name="Murat C."/>
            <person name="Nolan M."/>
            <person name="Ohm R.A."/>
            <person name="Pangilinan J."/>
            <person name="Pereira M.F."/>
            <person name="Perotto S."/>
            <person name="Peter M."/>
            <person name="Pfister S."/>
            <person name="Riley R."/>
            <person name="Sitrit Y."/>
            <person name="Stielow J.B."/>
            <person name="Szollosi G."/>
            <person name="Zifcakova L."/>
            <person name="Stursova M."/>
            <person name="Spatafora J.W."/>
            <person name="Tedersoo L."/>
            <person name="Vaario L.M."/>
            <person name="Yamada A."/>
            <person name="Yan M."/>
            <person name="Wang P."/>
            <person name="Xu J."/>
            <person name="Bruns T."/>
            <person name="Baldrian P."/>
            <person name="Vilgalys R."/>
            <person name="Dunand C."/>
            <person name="Henrissat B."/>
            <person name="Grigoriev I.V."/>
            <person name="Hibbett D."/>
            <person name="Nagy L.G."/>
            <person name="Martin F.M."/>
        </authorList>
    </citation>
    <scope>NUCLEOTIDE SEQUENCE</scope>
    <source>
        <strain evidence="4">Prilba</strain>
    </source>
</reference>
<keyword evidence="3" id="KW-0732">Signal</keyword>
<evidence type="ECO:0000313" key="4">
    <source>
        <dbReference type="EMBL" id="KAF8468619.1"/>
    </source>
</evidence>
<feature type="transmembrane region" description="Helical" evidence="2">
    <location>
        <begin position="51"/>
        <end position="73"/>
    </location>
</feature>
<feature type="region of interest" description="Disordered" evidence="1">
    <location>
        <begin position="137"/>
        <end position="157"/>
    </location>
</feature>
<evidence type="ECO:0000256" key="2">
    <source>
        <dbReference type="SAM" id="Phobius"/>
    </source>
</evidence>
<dbReference type="EMBL" id="WHVB01000031">
    <property type="protein sequence ID" value="KAF8468619.1"/>
    <property type="molecule type" value="Genomic_DNA"/>
</dbReference>
<keyword evidence="2" id="KW-0472">Membrane</keyword>
<comment type="caution">
    <text evidence="4">The sequence shown here is derived from an EMBL/GenBank/DDBJ whole genome shotgun (WGS) entry which is preliminary data.</text>
</comment>
<keyword evidence="2" id="KW-0812">Transmembrane</keyword>
<feature type="compositionally biased region" description="Pro residues" evidence="1">
    <location>
        <begin position="137"/>
        <end position="150"/>
    </location>
</feature>
<sequence>MSIGRRTSMLSPAFTRILAVTLLASLLPGVRADCWIDDNGYETCDGLSDLARALIGLAFFIVFLIVIFSLFAFRRRRNRRANLAYIQQSQPGSGAAAYGSPYGGPAPFVPQYPPPAHNGLNSPYIYDPSTGFAPPAISPPQYYAPPPGAPPIGSQKM</sequence>
<organism evidence="4 5">
    <name type="scientific">Russula ochroleuca</name>
    <dbReference type="NCBI Taxonomy" id="152965"/>
    <lineage>
        <taxon>Eukaryota</taxon>
        <taxon>Fungi</taxon>
        <taxon>Dikarya</taxon>
        <taxon>Basidiomycota</taxon>
        <taxon>Agaricomycotina</taxon>
        <taxon>Agaricomycetes</taxon>
        <taxon>Russulales</taxon>
        <taxon>Russulaceae</taxon>
        <taxon>Russula</taxon>
    </lineage>
</organism>
<dbReference type="AlphaFoldDB" id="A0A9P5JXC1"/>